<accession>A0A915Q5Q6</accession>
<feature type="signal peptide" evidence="8">
    <location>
        <begin position="1"/>
        <end position="18"/>
    </location>
</feature>
<organism evidence="10 11">
    <name type="scientific">Setaria digitata</name>
    <dbReference type="NCBI Taxonomy" id="48799"/>
    <lineage>
        <taxon>Eukaryota</taxon>
        <taxon>Metazoa</taxon>
        <taxon>Ecdysozoa</taxon>
        <taxon>Nematoda</taxon>
        <taxon>Chromadorea</taxon>
        <taxon>Rhabditida</taxon>
        <taxon>Spirurina</taxon>
        <taxon>Spiruromorpha</taxon>
        <taxon>Filarioidea</taxon>
        <taxon>Setariidae</taxon>
        <taxon>Setaria</taxon>
    </lineage>
</organism>
<name>A0A915Q5Q6_9BILA</name>
<feature type="domain" description="GOLD" evidence="9">
    <location>
        <begin position="35"/>
        <end position="215"/>
    </location>
</feature>
<comment type="similarity">
    <text evidence="2">Belongs to the EMP24/GP25L family.</text>
</comment>
<evidence type="ECO:0000256" key="3">
    <source>
        <dbReference type="ARBA" id="ARBA00022692"/>
    </source>
</evidence>
<evidence type="ECO:0000256" key="1">
    <source>
        <dbReference type="ARBA" id="ARBA00004479"/>
    </source>
</evidence>
<dbReference type="PANTHER" id="PTHR22811">
    <property type="entry name" value="TRANSMEMBRANE EMP24 DOMAIN-CONTAINING PROTEIN"/>
    <property type="match status" value="1"/>
</dbReference>
<keyword evidence="5 7" id="KW-1133">Transmembrane helix</keyword>
<comment type="subcellular location">
    <subcellularLocation>
        <location evidence="1">Membrane</location>
        <topology evidence="1">Single-pass type I membrane protein</topology>
    </subcellularLocation>
</comment>
<evidence type="ECO:0000256" key="7">
    <source>
        <dbReference type="SAM" id="Phobius"/>
    </source>
</evidence>
<keyword evidence="6 7" id="KW-0472">Membrane</keyword>
<feature type="transmembrane region" description="Helical" evidence="7">
    <location>
        <begin position="191"/>
        <end position="210"/>
    </location>
</feature>
<evidence type="ECO:0000256" key="5">
    <source>
        <dbReference type="ARBA" id="ARBA00022989"/>
    </source>
</evidence>
<evidence type="ECO:0000313" key="10">
    <source>
        <dbReference type="Proteomes" id="UP000887581"/>
    </source>
</evidence>
<dbReference type="InterPro" id="IPR009038">
    <property type="entry name" value="GOLD_dom"/>
</dbReference>
<evidence type="ECO:0000256" key="2">
    <source>
        <dbReference type="ARBA" id="ARBA00007104"/>
    </source>
</evidence>
<proteinExistence type="inferred from homology"/>
<keyword evidence="3 7" id="KW-0812">Transmembrane</keyword>
<keyword evidence="4 8" id="KW-0732">Signal</keyword>
<evidence type="ECO:0000256" key="4">
    <source>
        <dbReference type="ARBA" id="ARBA00022729"/>
    </source>
</evidence>
<protein>
    <submittedName>
        <fullName evidence="11">GOLD domain-containing protein</fullName>
    </submittedName>
</protein>
<evidence type="ECO:0000259" key="9">
    <source>
        <dbReference type="SMART" id="SM01190"/>
    </source>
</evidence>
<evidence type="ECO:0000256" key="8">
    <source>
        <dbReference type="SAM" id="SignalP"/>
    </source>
</evidence>
<dbReference type="InterPro" id="IPR015720">
    <property type="entry name" value="Emp24-like"/>
</dbReference>
<reference evidence="11" key="1">
    <citation type="submission" date="2022-11" db="UniProtKB">
        <authorList>
            <consortium name="WormBaseParasite"/>
        </authorList>
    </citation>
    <scope>IDENTIFICATION</scope>
</reference>
<feature type="chain" id="PRO_5038023105" evidence="8">
    <location>
        <begin position="19"/>
        <end position="225"/>
    </location>
</feature>
<dbReference type="SMART" id="SM01190">
    <property type="entry name" value="EMP24_GP25L"/>
    <property type="match status" value="1"/>
</dbReference>
<dbReference type="GO" id="GO:0016020">
    <property type="term" value="C:membrane"/>
    <property type="evidence" value="ECO:0007669"/>
    <property type="project" value="UniProtKB-SubCell"/>
</dbReference>
<sequence>MYLKTILWLATSLMLCSGFTQYIMSGGQTYGFIVELFFDVSSATELNCFYEEFLRYSDLSISARSVDAELQTISMRIRSPSKNISNWYKGIDQAVFNQMIREGGVYEICIKSNLKGVESVRLMLVIYAHHRATMNEANRMQKEHSESTKNMNESINHLRESIASSAIALKRLKSTRDLQLQIKNARDIDTFSMMQTIVILCTAIVQVIVIRKFFASNYKNANIVR</sequence>
<evidence type="ECO:0000313" key="11">
    <source>
        <dbReference type="WBParaSite" id="sdigi.contig82.g3898.t1"/>
    </source>
</evidence>
<keyword evidence="10" id="KW-1185">Reference proteome</keyword>
<dbReference type="AlphaFoldDB" id="A0A915Q5Q6"/>
<dbReference type="Proteomes" id="UP000887581">
    <property type="component" value="Unplaced"/>
</dbReference>
<evidence type="ECO:0000256" key="6">
    <source>
        <dbReference type="ARBA" id="ARBA00023136"/>
    </source>
</evidence>
<dbReference type="WBParaSite" id="sdigi.contig82.g3898.t1">
    <property type="protein sequence ID" value="sdigi.contig82.g3898.t1"/>
    <property type="gene ID" value="sdigi.contig82.g3898"/>
</dbReference>
<dbReference type="Pfam" id="PF01105">
    <property type="entry name" value="EMP24_GP25L"/>
    <property type="match status" value="1"/>
</dbReference>